<keyword evidence="1" id="KW-0812">Transmembrane</keyword>
<dbReference type="Proteomes" id="UP000273500">
    <property type="component" value="Unassembled WGS sequence"/>
</dbReference>
<feature type="transmembrane region" description="Helical" evidence="1">
    <location>
        <begin position="48"/>
        <end position="68"/>
    </location>
</feature>
<reference evidence="2 3" key="1">
    <citation type="submission" date="2018-12" db="EMBL/GenBank/DDBJ databases">
        <authorList>
            <person name="Feng G."/>
            <person name="Zhu H."/>
        </authorList>
    </citation>
    <scope>NUCLEOTIDE SEQUENCE [LARGE SCALE GENOMIC DNA]</scope>
    <source>
        <strain evidence="2 3">KCTC 12533</strain>
    </source>
</reference>
<dbReference type="RefSeq" id="WP_125419884.1">
    <property type="nucleotide sequence ID" value="NZ_RWIT01000005.1"/>
</dbReference>
<keyword evidence="1" id="KW-1133">Transmembrane helix</keyword>
<evidence type="ECO:0000313" key="2">
    <source>
        <dbReference type="EMBL" id="RSK48258.1"/>
    </source>
</evidence>
<sequence>MPSITFPAAPPTFQEYQLIHQTQERQRISGNTTPAPVAKSILRQTAEWFGCVMLAILLFKLLISNFNWSEWRDWLLSGKPLIAVVVLGGITLFANAIGELWSRLRYYRAFREQASSQPLSIDIESIGITVQWPHQNWQFLPWHSLTRVQQVGDWLLLYPGPDFAYYLDLRRVPEPYNTADVLALVGWRDMSVPGATFAS</sequence>
<dbReference type="OrthoDB" id="877877at2"/>
<protein>
    <recommendedName>
        <fullName evidence="4">YcxB family protein</fullName>
    </recommendedName>
</protein>
<accession>A0A428KP69</accession>
<evidence type="ECO:0000256" key="1">
    <source>
        <dbReference type="SAM" id="Phobius"/>
    </source>
</evidence>
<feature type="transmembrane region" description="Helical" evidence="1">
    <location>
        <begin position="80"/>
        <end position="101"/>
    </location>
</feature>
<comment type="caution">
    <text evidence="2">The sequence shown here is derived from an EMBL/GenBank/DDBJ whole genome shotgun (WGS) entry which is preliminary data.</text>
</comment>
<keyword evidence="3" id="KW-1185">Reference proteome</keyword>
<dbReference type="EMBL" id="RWIT01000005">
    <property type="protein sequence ID" value="RSK48258.1"/>
    <property type="molecule type" value="Genomic_DNA"/>
</dbReference>
<evidence type="ECO:0008006" key="4">
    <source>
        <dbReference type="Google" id="ProtNLM"/>
    </source>
</evidence>
<proteinExistence type="predicted"/>
<gene>
    <name evidence="2" type="ORF">EI291_11025</name>
</gene>
<name>A0A428KP69_9BACT</name>
<evidence type="ECO:0000313" key="3">
    <source>
        <dbReference type="Proteomes" id="UP000273500"/>
    </source>
</evidence>
<organism evidence="2 3">
    <name type="scientific">Hymenobacter rigui</name>
    <dbReference type="NCBI Taxonomy" id="334424"/>
    <lineage>
        <taxon>Bacteria</taxon>
        <taxon>Pseudomonadati</taxon>
        <taxon>Bacteroidota</taxon>
        <taxon>Cytophagia</taxon>
        <taxon>Cytophagales</taxon>
        <taxon>Hymenobacteraceae</taxon>
        <taxon>Hymenobacter</taxon>
    </lineage>
</organism>
<dbReference type="AlphaFoldDB" id="A0A428KP69"/>
<keyword evidence="1" id="KW-0472">Membrane</keyword>